<sequence>MKRLLLPLCLLVACGSMPPDPPPHLTLRAALDLLPFQMFASSTDTQAPGMPLKAIWGVGSVTPQEVVDTLKLAGMNLKLENVEMIGAPTLPPPLPTTSPLRAELSATATGNSGEAYAFTVKLINTTTQTLNLTYGLDVLNAVIEDNTGKAVFWATQGIVPALAVLNACLPEQACDKELNLSVQLSQFQPKFPLLAGEYTLKVLVNSLEVSTGETSQELKFSLPPQKLTVRP</sequence>
<proteinExistence type="predicted"/>
<dbReference type="Proteomes" id="UP001060261">
    <property type="component" value="Chromosome"/>
</dbReference>
<evidence type="ECO:0000313" key="1">
    <source>
        <dbReference type="EMBL" id="UWX64768.1"/>
    </source>
</evidence>
<dbReference type="EMBL" id="CP104213">
    <property type="protein sequence ID" value="UWX64768.1"/>
    <property type="molecule type" value="Genomic_DNA"/>
</dbReference>
<name>A0ABY5YIZ9_9DEIO</name>
<keyword evidence="2" id="KW-1185">Reference proteome</keyword>
<protein>
    <recommendedName>
        <fullName evidence="3">DUF4832 domain-containing protein</fullName>
    </recommendedName>
</protein>
<gene>
    <name evidence="1" type="ORF">N0D28_03655</name>
</gene>
<accession>A0ABY5YIZ9</accession>
<evidence type="ECO:0008006" key="3">
    <source>
        <dbReference type="Google" id="ProtNLM"/>
    </source>
</evidence>
<organism evidence="1 2">
    <name type="scientific">Deinococcus rubellus</name>
    <dbReference type="NCBI Taxonomy" id="1889240"/>
    <lineage>
        <taxon>Bacteria</taxon>
        <taxon>Thermotogati</taxon>
        <taxon>Deinococcota</taxon>
        <taxon>Deinococci</taxon>
        <taxon>Deinococcales</taxon>
        <taxon>Deinococcaceae</taxon>
        <taxon>Deinococcus</taxon>
    </lineage>
</organism>
<reference evidence="1" key="1">
    <citation type="submission" date="2022-09" db="EMBL/GenBank/DDBJ databases">
        <title>genome sequence of Deinococcus rubellus.</title>
        <authorList>
            <person name="Srinivasan S."/>
        </authorList>
    </citation>
    <scope>NUCLEOTIDE SEQUENCE</scope>
    <source>
        <strain evidence="1">Ant6</strain>
    </source>
</reference>
<evidence type="ECO:0000313" key="2">
    <source>
        <dbReference type="Proteomes" id="UP001060261"/>
    </source>
</evidence>
<dbReference type="RefSeq" id="WP_260561029.1">
    <property type="nucleotide sequence ID" value="NZ_CP104213.1"/>
</dbReference>